<protein>
    <submittedName>
        <fullName evidence="2">Uncharacterized protein</fullName>
    </submittedName>
</protein>
<accession>K4KN24</accession>
<dbReference type="Proteomes" id="UP000000466">
    <property type="component" value="Chromosome"/>
</dbReference>
<sequence length="84" mass="8972">MKKLGFLLLALTAPVALANPQAGITTSIATAGADVSWTQELAEKNANAKQLKQLNNNSLTIGDMVNKDLDEKIAARLRLQAQVQ</sequence>
<proteinExistence type="predicted"/>
<dbReference type="KEGG" id="saga:M5M_11630"/>
<keyword evidence="3" id="KW-1185">Reference proteome</keyword>
<evidence type="ECO:0000313" key="3">
    <source>
        <dbReference type="Proteomes" id="UP000000466"/>
    </source>
</evidence>
<evidence type="ECO:0000256" key="1">
    <source>
        <dbReference type="SAM" id="SignalP"/>
    </source>
</evidence>
<keyword evidence="1" id="KW-0732">Signal</keyword>
<gene>
    <name evidence="2" type="ordered locus">M5M_11630</name>
</gene>
<dbReference type="AlphaFoldDB" id="K4KN24"/>
<name>K4KN24_SIMAS</name>
<dbReference type="EMBL" id="CP003746">
    <property type="protein sequence ID" value="AFU99503.1"/>
    <property type="molecule type" value="Genomic_DNA"/>
</dbReference>
<feature type="chain" id="PRO_5003879998" evidence="1">
    <location>
        <begin position="19"/>
        <end position="84"/>
    </location>
</feature>
<dbReference type="HOGENOM" id="CLU_2525726_0_0_6"/>
<reference evidence="2 3" key="1">
    <citation type="journal article" date="2013" name="Genome Announc.">
        <title>Complete genome sequence of Simiduia agarivorans SA1(T), a marine bacterium able to degrade a variety of polysaccharides.</title>
        <authorList>
            <person name="Lin S.Y."/>
            <person name="Shieh W.Y."/>
            <person name="Chen J.S."/>
            <person name="Tang S.L."/>
        </authorList>
    </citation>
    <scope>NUCLEOTIDE SEQUENCE [LARGE SCALE GENOMIC DNA]</scope>
    <source>
        <strain evidence="3">DSM 21679 / JCM 13881 / BCRC 17597 / SA1</strain>
    </source>
</reference>
<feature type="signal peptide" evidence="1">
    <location>
        <begin position="1"/>
        <end position="18"/>
    </location>
</feature>
<dbReference type="RefSeq" id="WP_015047667.1">
    <property type="nucleotide sequence ID" value="NC_018868.3"/>
</dbReference>
<evidence type="ECO:0000313" key="2">
    <source>
        <dbReference type="EMBL" id="AFU99503.1"/>
    </source>
</evidence>
<organism evidence="2 3">
    <name type="scientific">Simiduia agarivorans (strain DSM 21679 / JCM 13881 / BCRC 17597 / SA1)</name>
    <dbReference type="NCBI Taxonomy" id="1117647"/>
    <lineage>
        <taxon>Bacteria</taxon>
        <taxon>Pseudomonadati</taxon>
        <taxon>Pseudomonadota</taxon>
        <taxon>Gammaproteobacteria</taxon>
        <taxon>Cellvibrionales</taxon>
        <taxon>Cellvibrionaceae</taxon>
        <taxon>Simiduia</taxon>
    </lineage>
</organism>